<feature type="domain" description="ATPase AAA-type core" evidence="5">
    <location>
        <begin position="14"/>
        <end position="89"/>
    </location>
</feature>
<dbReference type="InterPro" id="IPR008921">
    <property type="entry name" value="DNA_pol3_clamp-load_cplx_C"/>
</dbReference>
<feature type="domain" description="AAA C-terminal" evidence="7">
    <location>
        <begin position="119"/>
        <end position="197"/>
    </location>
</feature>
<dbReference type="FunFam" id="1.10.3710.10:FF:000003">
    <property type="entry name" value="ATPase, AAA family protein"/>
    <property type="match status" value="1"/>
</dbReference>
<evidence type="ECO:0000256" key="2">
    <source>
        <dbReference type="ARBA" id="ARBA00020776"/>
    </source>
</evidence>
<accession>A0A537JD44</accession>
<evidence type="ECO:0000259" key="7">
    <source>
        <dbReference type="Pfam" id="PF16193"/>
    </source>
</evidence>
<dbReference type="GO" id="GO:0006261">
    <property type="term" value="P:DNA-templated DNA replication"/>
    <property type="evidence" value="ECO:0007669"/>
    <property type="project" value="TreeGrafter"/>
</dbReference>
<dbReference type="Gene3D" id="1.10.8.60">
    <property type="match status" value="1"/>
</dbReference>
<feature type="domain" description="MgsA AAA+ ATPase C-terminal" evidence="6">
    <location>
        <begin position="198"/>
        <end position="364"/>
    </location>
</feature>
<reference evidence="8 9" key="1">
    <citation type="journal article" date="2019" name="Nat. Microbiol.">
        <title>Mediterranean grassland soil C-N compound turnover is dependent on rainfall and depth, and is mediated by genomically divergent microorganisms.</title>
        <authorList>
            <person name="Diamond S."/>
            <person name="Andeer P.F."/>
            <person name="Li Z."/>
            <person name="Crits-Christoph A."/>
            <person name="Burstein D."/>
            <person name="Anantharaman K."/>
            <person name="Lane K.R."/>
            <person name="Thomas B.C."/>
            <person name="Pan C."/>
            <person name="Northen T.R."/>
            <person name="Banfield J.F."/>
        </authorList>
    </citation>
    <scope>NUCLEOTIDE SEQUENCE [LARGE SCALE GENOMIC DNA]</scope>
    <source>
        <strain evidence="8">NP_7</strain>
    </source>
</reference>
<dbReference type="AlphaFoldDB" id="A0A537JD44"/>
<evidence type="ECO:0000259" key="5">
    <source>
        <dbReference type="Pfam" id="PF00004"/>
    </source>
</evidence>
<dbReference type="FunFam" id="1.20.272.10:FF:000001">
    <property type="entry name" value="Putative AAA family ATPase"/>
    <property type="match status" value="1"/>
</dbReference>
<comment type="caution">
    <text evidence="8">The sequence shown here is derived from an EMBL/GenBank/DDBJ whole genome shotgun (WGS) entry which is preliminary data.</text>
</comment>
<dbReference type="SUPFAM" id="SSF48019">
    <property type="entry name" value="post-AAA+ oligomerization domain-like"/>
    <property type="match status" value="1"/>
</dbReference>
<dbReference type="GO" id="GO:0017116">
    <property type="term" value="F:single-stranded DNA helicase activity"/>
    <property type="evidence" value="ECO:0007669"/>
    <property type="project" value="TreeGrafter"/>
</dbReference>
<dbReference type="InterPro" id="IPR027417">
    <property type="entry name" value="P-loop_NTPase"/>
</dbReference>
<dbReference type="InterPro" id="IPR021886">
    <property type="entry name" value="MgsA_C"/>
</dbReference>
<organism evidence="8 9">
    <name type="scientific">Candidatus Segetimicrobium genomatis</name>
    <dbReference type="NCBI Taxonomy" id="2569760"/>
    <lineage>
        <taxon>Bacteria</taxon>
        <taxon>Bacillati</taxon>
        <taxon>Candidatus Sysuimicrobiota</taxon>
        <taxon>Candidatus Sysuimicrobiia</taxon>
        <taxon>Candidatus Sysuimicrobiales</taxon>
        <taxon>Candidatus Segetimicrobiaceae</taxon>
        <taxon>Candidatus Segetimicrobium</taxon>
    </lineage>
</organism>
<dbReference type="GO" id="GO:0000731">
    <property type="term" value="P:DNA synthesis involved in DNA repair"/>
    <property type="evidence" value="ECO:0007669"/>
    <property type="project" value="TreeGrafter"/>
</dbReference>
<evidence type="ECO:0000256" key="4">
    <source>
        <dbReference type="ARBA" id="ARBA00022840"/>
    </source>
</evidence>
<evidence type="ECO:0000256" key="1">
    <source>
        <dbReference type="ARBA" id="ARBA00008959"/>
    </source>
</evidence>
<keyword evidence="3" id="KW-0547">Nucleotide-binding</keyword>
<evidence type="ECO:0000256" key="3">
    <source>
        <dbReference type="ARBA" id="ARBA00022741"/>
    </source>
</evidence>
<dbReference type="InterPro" id="IPR051314">
    <property type="entry name" value="AAA_ATPase_RarA/MGS1/WRNIP1"/>
</dbReference>
<name>A0A537JD44_9BACT</name>
<protein>
    <recommendedName>
        <fullName evidence="2">Replication-associated recombination protein A</fullName>
    </recommendedName>
</protein>
<dbReference type="FunFam" id="1.10.8.60:FF:000029">
    <property type="entry name" value="Replication-associated recombination protein A"/>
    <property type="match status" value="1"/>
</dbReference>
<dbReference type="InterPro" id="IPR003959">
    <property type="entry name" value="ATPase_AAA_core"/>
</dbReference>
<evidence type="ECO:0000313" key="8">
    <source>
        <dbReference type="EMBL" id="TMI81464.1"/>
    </source>
</evidence>
<dbReference type="SUPFAM" id="SSF52540">
    <property type="entry name" value="P-loop containing nucleoside triphosphate hydrolases"/>
    <property type="match status" value="1"/>
</dbReference>
<comment type="similarity">
    <text evidence="1">Belongs to the AAA ATPase family. RarA/MGS1/WRNIP1 subfamily.</text>
</comment>
<sequence>AGATRAHVETLNAVTSGVADLRRVVDEARDRRSLYGIRTILFIDEIHRFNKAQQDALLPAVEDGTVTMVGATTQNPFFEVTPTLVSRSRVFTLEPLGADDLLAILRRAVADPRGLGAVAVDLPEDAARYIAGLANGDARVALNILEVAVGAASPDAAGTRRITLAAAEEAGQRRALLYDRDGDAHYNMISAFIKSIRGSDPDAAVYWLARMLAAGEDPKFVARRMVVHAAEDIGLADPQALLVAVAAAHAVEFVGLPEARIPMAEAAIYLAAAPKSNATVTAISRAWDDVEHAEAHPVPRHLRDASYPGARRLGAGAGYQYPHDYPGGFVAQQYVPENVKDRTYYEPTTSGYEGELRRRLRTWWDGVKRYAFLGGA</sequence>
<dbReference type="Pfam" id="PF00004">
    <property type="entry name" value="AAA"/>
    <property type="match status" value="1"/>
</dbReference>
<keyword evidence="4" id="KW-0067">ATP-binding</keyword>
<dbReference type="GO" id="GO:0005524">
    <property type="term" value="F:ATP binding"/>
    <property type="evidence" value="ECO:0007669"/>
    <property type="project" value="UniProtKB-KW"/>
</dbReference>
<evidence type="ECO:0000259" key="6">
    <source>
        <dbReference type="Pfam" id="PF12002"/>
    </source>
</evidence>
<dbReference type="Gene3D" id="1.20.272.10">
    <property type="match status" value="1"/>
</dbReference>
<dbReference type="GO" id="GO:0016887">
    <property type="term" value="F:ATP hydrolysis activity"/>
    <property type="evidence" value="ECO:0007669"/>
    <property type="project" value="InterPro"/>
</dbReference>
<proteinExistence type="inferred from homology"/>
<dbReference type="Pfam" id="PF12002">
    <property type="entry name" value="MgsA_C"/>
    <property type="match status" value="1"/>
</dbReference>
<dbReference type="Gene3D" id="1.10.3710.10">
    <property type="entry name" value="DNA polymerase III clamp loader subunits, C-terminal domain"/>
    <property type="match status" value="1"/>
</dbReference>
<evidence type="ECO:0000313" key="9">
    <source>
        <dbReference type="Proteomes" id="UP000320048"/>
    </source>
</evidence>
<dbReference type="Pfam" id="PF16193">
    <property type="entry name" value="AAA_assoc_2"/>
    <property type="match status" value="1"/>
</dbReference>
<feature type="non-terminal residue" evidence="8">
    <location>
        <position position="1"/>
    </location>
</feature>
<dbReference type="GO" id="GO:0008047">
    <property type="term" value="F:enzyme activator activity"/>
    <property type="evidence" value="ECO:0007669"/>
    <property type="project" value="TreeGrafter"/>
</dbReference>
<dbReference type="PANTHER" id="PTHR13779">
    <property type="entry name" value="WERNER HELICASE-INTERACTING PROTEIN 1 FAMILY MEMBER"/>
    <property type="match status" value="1"/>
</dbReference>
<dbReference type="CDD" id="cd18139">
    <property type="entry name" value="HLD_clamp_RarA"/>
    <property type="match status" value="1"/>
</dbReference>
<gene>
    <name evidence="8" type="ORF">E6H04_06560</name>
</gene>
<dbReference type="EMBL" id="VBAO01000171">
    <property type="protein sequence ID" value="TMI81464.1"/>
    <property type="molecule type" value="Genomic_DNA"/>
</dbReference>
<dbReference type="Proteomes" id="UP000320048">
    <property type="component" value="Unassembled WGS sequence"/>
</dbReference>
<dbReference type="InterPro" id="IPR032423">
    <property type="entry name" value="AAA_assoc_2"/>
</dbReference>
<dbReference type="Gene3D" id="3.40.50.300">
    <property type="entry name" value="P-loop containing nucleotide triphosphate hydrolases"/>
    <property type="match status" value="1"/>
</dbReference>
<dbReference type="GO" id="GO:0003677">
    <property type="term" value="F:DNA binding"/>
    <property type="evidence" value="ECO:0007669"/>
    <property type="project" value="InterPro"/>
</dbReference>
<dbReference type="PANTHER" id="PTHR13779:SF7">
    <property type="entry name" value="ATPASE WRNIP1"/>
    <property type="match status" value="1"/>
</dbReference>